<evidence type="ECO:0000313" key="3">
    <source>
        <dbReference type="Proteomes" id="UP000078397"/>
    </source>
</evidence>
<dbReference type="KEGG" id="pchm:VFPPC_14793"/>
<feature type="compositionally biased region" description="Polar residues" evidence="1">
    <location>
        <begin position="29"/>
        <end position="50"/>
    </location>
</feature>
<reference evidence="2 3" key="1">
    <citation type="journal article" date="2016" name="PLoS Pathog.">
        <title>Biosynthesis of antibiotic leucinostatins in bio-control fungus Purpureocillium lilacinum and their inhibition on phytophthora revealed by genome mining.</title>
        <authorList>
            <person name="Wang G."/>
            <person name="Liu Z."/>
            <person name="Lin R."/>
            <person name="Li E."/>
            <person name="Mao Z."/>
            <person name="Ling J."/>
            <person name="Yang Y."/>
            <person name="Yin W.B."/>
            <person name="Xie B."/>
        </authorList>
    </citation>
    <scope>NUCLEOTIDE SEQUENCE [LARGE SCALE GENOMIC DNA]</scope>
    <source>
        <strain evidence="2">170</strain>
    </source>
</reference>
<dbReference type="AlphaFoldDB" id="A0A179F423"/>
<protein>
    <submittedName>
        <fullName evidence="2">Uncharacterized protein</fullName>
    </submittedName>
</protein>
<accession>A0A179F423</accession>
<gene>
    <name evidence="2" type="ORF">VFPPC_14793</name>
</gene>
<sequence length="119" mass="12708">MIASVHGSLSSSSDIDDDKRNTPGDSGEMPSTQSTENLGIDSQSSTSFSVPQAPAQEEPGNPPEVTPLVTSRLDALLSEYDKLANGLAESCKRHGSPDKDNESPYSSHLEPIRQLPTRL</sequence>
<proteinExistence type="predicted"/>
<organism evidence="2 3">
    <name type="scientific">Pochonia chlamydosporia 170</name>
    <dbReference type="NCBI Taxonomy" id="1380566"/>
    <lineage>
        <taxon>Eukaryota</taxon>
        <taxon>Fungi</taxon>
        <taxon>Dikarya</taxon>
        <taxon>Ascomycota</taxon>
        <taxon>Pezizomycotina</taxon>
        <taxon>Sordariomycetes</taxon>
        <taxon>Hypocreomycetidae</taxon>
        <taxon>Hypocreales</taxon>
        <taxon>Clavicipitaceae</taxon>
        <taxon>Pochonia</taxon>
    </lineage>
</organism>
<dbReference type="RefSeq" id="XP_018138078.1">
    <property type="nucleotide sequence ID" value="XM_018292561.1"/>
</dbReference>
<feature type="compositionally biased region" description="Basic and acidic residues" evidence="1">
    <location>
        <begin position="90"/>
        <end position="102"/>
    </location>
</feature>
<evidence type="ECO:0000313" key="2">
    <source>
        <dbReference type="EMBL" id="OAQ60168.1"/>
    </source>
</evidence>
<feature type="region of interest" description="Disordered" evidence="1">
    <location>
        <begin position="1"/>
        <end position="69"/>
    </location>
</feature>
<dbReference type="Proteomes" id="UP000078397">
    <property type="component" value="Unassembled WGS sequence"/>
</dbReference>
<dbReference type="GeneID" id="28856555"/>
<evidence type="ECO:0000256" key="1">
    <source>
        <dbReference type="SAM" id="MobiDB-lite"/>
    </source>
</evidence>
<keyword evidence="3" id="KW-1185">Reference proteome</keyword>
<comment type="caution">
    <text evidence="2">The sequence shown here is derived from an EMBL/GenBank/DDBJ whole genome shotgun (WGS) entry which is preliminary data.</text>
</comment>
<dbReference type="EMBL" id="LSBJ02000009">
    <property type="protein sequence ID" value="OAQ60168.1"/>
    <property type="molecule type" value="Genomic_DNA"/>
</dbReference>
<name>A0A179F423_METCM</name>
<feature type="region of interest" description="Disordered" evidence="1">
    <location>
        <begin position="88"/>
        <end position="119"/>
    </location>
</feature>